<name>A0A8B4Q9W0_9BACL</name>
<evidence type="ECO:0000313" key="3">
    <source>
        <dbReference type="Proteomes" id="UP000254330"/>
    </source>
</evidence>
<dbReference type="EMBL" id="UGNP01000001">
    <property type="protein sequence ID" value="STX09441.1"/>
    <property type="molecule type" value="Genomic_DNA"/>
</dbReference>
<protein>
    <submittedName>
        <fullName evidence="1">Uncharacterized protein</fullName>
    </submittedName>
</protein>
<reference evidence="1 3" key="1">
    <citation type="submission" date="2018-06" db="EMBL/GenBank/DDBJ databases">
        <authorList>
            <consortium name="Pathogen Informatics"/>
            <person name="Doyle S."/>
        </authorList>
    </citation>
    <scope>NUCLEOTIDE SEQUENCE [LARGE SCALE GENOMIC DNA]</scope>
    <source>
        <strain evidence="1 3">NCTC10597</strain>
    </source>
</reference>
<keyword evidence="4" id="KW-1185">Reference proteome</keyword>
<accession>A0A8B4Q9W0</accession>
<reference evidence="2 4" key="2">
    <citation type="submission" date="2019-03" db="EMBL/GenBank/DDBJ databases">
        <title>Genomic Encyclopedia of Type Strains, Phase IV (KMG-IV): sequencing the most valuable type-strain genomes for metagenomic binning, comparative biology and taxonomic classification.</title>
        <authorList>
            <person name="Goeker M."/>
        </authorList>
    </citation>
    <scope>NUCLEOTIDE SEQUENCE [LARGE SCALE GENOMIC DNA]</scope>
    <source>
        <strain evidence="2 4">DSM 20580</strain>
    </source>
</reference>
<dbReference type="Proteomes" id="UP000294641">
    <property type="component" value="Unassembled WGS sequence"/>
</dbReference>
<dbReference type="RefSeq" id="WP_109350232.1">
    <property type="nucleotide sequence ID" value="NZ_BJUE01000021.1"/>
</dbReference>
<dbReference type="AlphaFoldDB" id="A0A8B4Q9W0"/>
<dbReference type="EMBL" id="SNZG01000027">
    <property type="protein sequence ID" value="TDR36041.1"/>
    <property type="molecule type" value="Genomic_DNA"/>
</dbReference>
<dbReference type="OrthoDB" id="2573204at2"/>
<sequence length="397" mass="45416">MKKRASAAIIGGIILLLVAAFIITKFYDPTPEKSKVKSNEGLQLSIVKDNRAALYISQDAENLEKKNGKGSVVFIDDTGHVKGFPINPVEYGEVKFVGNKFMVEESNQMTLTTDHIQKTTFDELDFRGTRASYLEETNQFYAIYNSGLSKKHDYQMSIRYTDRNNEFNTLLVPHFVSTSGNDADHVMLLTQDLISMEYQLKKVKLKKDAEVKTIAQLEIPNAANFDSISQIVALPDAYYFVGSHYESDQYENIVLVRIDRKTAKLKMTTLAEYRSEKETMNSFPLSFNESLYLFENNFYFLNGLGKVIRYNVDTGKVNEAFTVQGLPVKNDYLAQATFKDGHLHFIYEDAKKKHFLDEYSLKTGKRTRSIPVKGLKKYIDDEAFMMTDLTMLQDHPK</sequence>
<proteinExistence type="predicted"/>
<gene>
    <name evidence="2" type="ORF">DFR61_12740</name>
    <name evidence="1" type="ORF">NCTC10597_01116</name>
</gene>
<dbReference type="Proteomes" id="UP000254330">
    <property type="component" value="Unassembled WGS sequence"/>
</dbReference>
<evidence type="ECO:0000313" key="4">
    <source>
        <dbReference type="Proteomes" id="UP000294641"/>
    </source>
</evidence>
<organism evidence="1 3">
    <name type="scientific">Kurthia zopfii</name>
    <dbReference type="NCBI Taxonomy" id="1650"/>
    <lineage>
        <taxon>Bacteria</taxon>
        <taxon>Bacillati</taxon>
        <taxon>Bacillota</taxon>
        <taxon>Bacilli</taxon>
        <taxon>Bacillales</taxon>
        <taxon>Caryophanaceae</taxon>
        <taxon>Kurthia</taxon>
    </lineage>
</organism>
<evidence type="ECO:0000313" key="2">
    <source>
        <dbReference type="EMBL" id="TDR36041.1"/>
    </source>
</evidence>
<evidence type="ECO:0000313" key="1">
    <source>
        <dbReference type="EMBL" id="STX09441.1"/>
    </source>
</evidence>
<comment type="caution">
    <text evidence="1">The sequence shown here is derived from an EMBL/GenBank/DDBJ whole genome shotgun (WGS) entry which is preliminary data.</text>
</comment>